<accession>A0A109D755</accession>
<dbReference type="AlphaFoldDB" id="A0A109D755"/>
<reference evidence="2 3" key="1">
    <citation type="submission" date="2015-11" db="EMBL/GenBank/DDBJ databases">
        <title>Draft WGS of Vibrio toranzoniae.</title>
        <authorList>
            <person name="Lasa A."/>
            <person name="Romalde J.L."/>
        </authorList>
    </citation>
    <scope>NUCLEOTIDE SEQUENCE [LARGE SCALE GENOMIC DNA]</scope>
    <source>
        <strain evidence="2 3">Vb 10.8</strain>
    </source>
</reference>
<protein>
    <submittedName>
        <fullName evidence="2">3-octaprenyl-4-hydroxybenzoate carboxy-lyase</fullName>
    </submittedName>
</protein>
<proteinExistence type="predicted"/>
<keyword evidence="2" id="KW-0456">Lyase</keyword>
<dbReference type="Proteomes" id="UP000057389">
    <property type="component" value="Unassembled WGS sequence"/>
</dbReference>
<organism evidence="2 3">
    <name type="scientific">Vibrio toranzoniae</name>
    <dbReference type="NCBI Taxonomy" id="1194427"/>
    <lineage>
        <taxon>Bacteria</taxon>
        <taxon>Pseudomonadati</taxon>
        <taxon>Pseudomonadota</taxon>
        <taxon>Gammaproteobacteria</taxon>
        <taxon>Vibrionales</taxon>
        <taxon>Vibrionaceae</taxon>
        <taxon>Vibrio</taxon>
    </lineage>
</organism>
<name>A0A109D755_9VIBR</name>
<sequence>MQAEIKQALGTRKPEPDNAGVGIELGTTSTVLLPQTCAAQTMESVQ</sequence>
<keyword evidence="3" id="KW-1185">Reference proteome</keyword>
<gene>
    <name evidence="2" type="ORF">APQ14_11745</name>
</gene>
<dbReference type="EMBL" id="LMXU01000028">
    <property type="protein sequence ID" value="KWU00129.1"/>
    <property type="molecule type" value="Genomic_DNA"/>
</dbReference>
<feature type="region of interest" description="Disordered" evidence="1">
    <location>
        <begin position="1"/>
        <end position="22"/>
    </location>
</feature>
<evidence type="ECO:0000313" key="3">
    <source>
        <dbReference type="Proteomes" id="UP000057389"/>
    </source>
</evidence>
<evidence type="ECO:0000256" key="1">
    <source>
        <dbReference type="SAM" id="MobiDB-lite"/>
    </source>
</evidence>
<dbReference type="GO" id="GO:0016829">
    <property type="term" value="F:lyase activity"/>
    <property type="evidence" value="ECO:0007669"/>
    <property type="project" value="UniProtKB-KW"/>
</dbReference>
<evidence type="ECO:0000313" key="2">
    <source>
        <dbReference type="EMBL" id="KWU00129.1"/>
    </source>
</evidence>
<comment type="caution">
    <text evidence="2">The sequence shown here is derived from an EMBL/GenBank/DDBJ whole genome shotgun (WGS) entry which is preliminary data.</text>
</comment>